<dbReference type="Proteomes" id="UP000188929">
    <property type="component" value="Unassembled WGS sequence"/>
</dbReference>
<dbReference type="EMBL" id="MOMC01000090">
    <property type="protein sequence ID" value="ONH23205.1"/>
    <property type="molecule type" value="Genomic_DNA"/>
</dbReference>
<keyword evidence="3" id="KW-1185">Reference proteome</keyword>
<reference evidence="3" key="1">
    <citation type="submission" date="2016-10" db="EMBL/GenBank/DDBJ databases">
        <title>Frankia sp. NRRL B-16386 Genome sequencing.</title>
        <authorList>
            <person name="Ghodhbane-Gtari F."/>
            <person name="Swanson E."/>
            <person name="Gueddou A."/>
            <person name="Hezbri K."/>
            <person name="Ktari K."/>
            <person name="Nouioui I."/>
            <person name="Morris K."/>
            <person name="Simpson S."/>
            <person name="Abebe-Akele F."/>
            <person name="Thomas K."/>
            <person name="Gtari M."/>
            <person name="Tisa L.S."/>
        </authorList>
    </citation>
    <scope>NUCLEOTIDE SEQUENCE [LARGE SCALE GENOMIC DNA]</scope>
    <source>
        <strain evidence="3">NRRL B-16386</strain>
    </source>
</reference>
<sequence length="722" mass="76084">MLVAVGLVTAGTLVSCSKDSSEPPLPAAKTDLGHPLQIDAKVLQGPACVPASEGGAIRVTEPCVDPVLNRPYVDLDEKRKVTDKSAGVTVDVRYVHGGFTGTKAKFALYFPERYQGRFFESTYPTLSTEEAAPNAVTFAITNGAYAVSTNNAGGLPGAGDIAGYRVNAAAAKFSRTVAKQVYGDNARPRGYIYGASGGAYQTIGALENTEGVWDGGVPMVPGSPNAIPSSMTVELLALRVLRDAFPRIVDALEPGGSGDPYAALTDEQQSVLHEATRLGLPLGGWWDYRNMSGGAFFAVAGGVRILDPTYVDDFWTKPGYAGTDPASSAGAARIQHEAVVTALADVPAVPARPALADVQGTPTIPAAPPGGLTLSSVPADPTGNLTGADIVVLSGAAAGKTIPLGDVRGDTVTYGTGADPAVTAAIRPGDRIRLDNSWILALEYYQRYQVPPTDEYAWDQFRGADRAPQYPQRPILAGPTFAQAASGAIPTGTFHGKMIMLASLLDTEAFPWPADWYRKRAQGHLGAKLNDDYRLWFTANADHIPPQDAAAETHVVRYLGALQQAVLYLDAWVRDGTAPPASTAYQVDGDTQIHVPAAAAERHGVQPVVDLAVTKVDGRDIQAAERAETSAGRPVTLTATAQMPPGTGEIVSAEWDFDGKGGYPEKSDIDKPDQNARLTITHTFAKAGTYFPVVRVTSRQPGAGDGPYGLVQNLARVRVVVR</sequence>
<dbReference type="SUPFAM" id="SSF49299">
    <property type="entry name" value="PKD domain"/>
    <property type="match status" value="1"/>
</dbReference>
<accession>A0A1V2I162</accession>
<dbReference type="Pfam" id="PF00801">
    <property type="entry name" value="PKD"/>
    <property type="match status" value="1"/>
</dbReference>
<dbReference type="InterPro" id="IPR000601">
    <property type="entry name" value="PKD_dom"/>
</dbReference>
<dbReference type="STRING" id="1834516.BL253_33550"/>
<dbReference type="Gene3D" id="2.60.40.10">
    <property type="entry name" value="Immunoglobulins"/>
    <property type="match status" value="1"/>
</dbReference>
<dbReference type="CDD" id="cd00146">
    <property type="entry name" value="PKD"/>
    <property type="match status" value="1"/>
</dbReference>
<dbReference type="InterPro" id="IPR013783">
    <property type="entry name" value="Ig-like_fold"/>
</dbReference>
<organism evidence="2 3">
    <name type="scientific">Pseudofrankia asymbiotica</name>
    <dbReference type="NCBI Taxonomy" id="1834516"/>
    <lineage>
        <taxon>Bacteria</taxon>
        <taxon>Bacillati</taxon>
        <taxon>Actinomycetota</taxon>
        <taxon>Actinomycetes</taxon>
        <taxon>Frankiales</taxon>
        <taxon>Frankiaceae</taxon>
        <taxon>Pseudofrankia</taxon>
    </lineage>
</organism>
<evidence type="ECO:0000259" key="1">
    <source>
        <dbReference type="Pfam" id="PF00801"/>
    </source>
</evidence>
<dbReference type="GO" id="GO:0005975">
    <property type="term" value="P:carbohydrate metabolic process"/>
    <property type="evidence" value="ECO:0007669"/>
    <property type="project" value="UniProtKB-ARBA"/>
</dbReference>
<protein>
    <recommendedName>
        <fullName evidence="1">PKD domain-containing protein</fullName>
    </recommendedName>
</protein>
<dbReference type="OrthoDB" id="906600at2"/>
<gene>
    <name evidence="2" type="ORF">BL253_33550</name>
</gene>
<proteinExistence type="predicted"/>
<name>A0A1V2I162_9ACTN</name>
<dbReference type="InterPro" id="IPR035986">
    <property type="entry name" value="PKD_dom_sf"/>
</dbReference>
<comment type="caution">
    <text evidence="2">The sequence shown here is derived from an EMBL/GenBank/DDBJ whole genome shotgun (WGS) entry which is preliminary data.</text>
</comment>
<dbReference type="AlphaFoldDB" id="A0A1V2I162"/>
<evidence type="ECO:0000313" key="3">
    <source>
        <dbReference type="Proteomes" id="UP000188929"/>
    </source>
</evidence>
<evidence type="ECO:0000313" key="2">
    <source>
        <dbReference type="EMBL" id="ONH23205.1"/>
    </source>
</evidence>
<feature type="domain" description="PKD" evidence="1">
    <location>
        <begin position="629"/>
        <end position="690"/>
    </location>
</feature>